<gene>
    <name evidence="3" type="ORF">CO007_02115</name>
</gene>
<name>A0A2M8GN07_9BACT</name>
<dbReference type="InterPro" id="IPR018776">
    <property type="entry name" value="Membrane_prot_PTPS-rel_domain"/>
</dbReference>
<feature type="transmembrane region" description="Helical" evidence="1">
    <location>
        <begin position="7"/>
        <end position="26"/>
    </location>
</feature>
<dbReference type="AlphaFoldDB" id="A0A2M8GN07"/>
<feature type="transmembrane region" description="Helical" evidence="1">
    <location>
        <begin position="320"/>
        <end position="341"/>
    </location>
</feature>
<feature type="transmembrane region" description="Helical" evidence="1">
    <location>
        <begin position="221"/>
        <end position="238"/>
    </location>
</feature>
<feature type="transmembrane region" description="Helical" evidence="1">
    <location>
        <begin position="192"/>
        <end position="209"/>
    </location>
</feature>
<protein>
    <recommendedName>
        <fullName evidence="2">Membrane protein 6-pyruvoyl-tetrahydropterin synthase-related domain-containing protein</fullName>
    </recommendedName>
</protein>
<reference evidence="4" key="1">
    <citation type="submission" date="2017-09" db="EMBL/GenBank/DDBJ databases">
        <title>Depth-based differentiation of microbial function through sediment-hosted aquifers and enrichment of novel symbionts in the deep terrestrial subsurface.</title>
        <authorList>
            <person name="Probst A.J."/>
            <person name="Ladd B."/>
            <person name="Jarett J.K."/>
            <person name="Geller-Mcgrath D.E."/>
            <person name="Sieber C.M.K."/>
            <person name="Emerson J.B."/>
            <person name="Anantharaman K."/>
            <person name="Thomas B.C."/>
            <person name="Malmstrom R."/>
            <person name="Stieglmeier M."/>
            <person name="Klingl A."/>
            <person name="Woyke T."/>
            <person name="Ryan C.M."/>
            <person name="Banfield J.F."/>
        </authorList>
    </citation>
    <scope>NUCLEOTIDE SEQUENCE [LARGE SCALE GENOMIC DNA]</scope>
</reference>
<comment type="caution">
    <text evidence="3">The sequence shown here is derived from an EMBL/GenBank/DDBJ whole genome shotgun (WGS) entry which is preliminary data.</text>
</comment>
<evidence type="ECO:0000259" key="2">
    <source>
        <dbReference type="Pfam" id="PF10131"/>
    </source>
</evidence>
<evidence type="ECO:0000313" key="4">
    <source>
        <dbReference type="Proteomes" id="UP000229370"/>
    </source>
</evidence>
<feature type="transmembrane region" description="Helical" evidence="1">
    <location>
        <begin position="118"/>
        <end position="136"/>
    </location>
</feature>
<feature type="transmembrane region" description="Helical" evidence="1">
    <location>
        <begin position="385"/>
        <end position="403"/>
    </location>
</feature>
<dbReference type="Proteomes" id="UP000229370">
    <property type="component" value="Unassembled WGS sequence"/>
</dbReference>
<feature type="transmembrane region" description="Helical" evidence="1">
    <location>
        <begin position="142"/>
        <end position="163"/>
    </location>
</feature>
<dbReference type="EMBL" id="PFQK01000041">
    <property type="protein sequence ID" value="PJC81926.1"/>
    <property type="molecule type" value="Genomic_DNA"/>
</dbReference>
<feature type="transmembrane region" description="Helical" evidence="1">
    <location>
        <begin position="291"/>
        <end position="308"/>
    </location>
</feature>
<evidence type="ECO:0000256" key="1">
    <source>
        <dbReference type="SAM" id="Phobius"/>
    </source>
</evidence>
<dbReference type="Pfam" id="PF10131">
    <property type="entry name" value="PTPS_related"/>
    <property type="match status" value="1"/>
</dbReference>
<keyword evidence="1" id="KW-1133">Transmembrane helix</keyword>
<feature type="domain" description="Membrane protein 6-pyruvoyl-tetrahydropterin synthase-related" evidence="2">
    <location>
        <begin position="71"/>
        <end position="407"/>
    </location>
</feature>
<feature type="transmembrane region" description="Helical" evidence="1">
    <location>
        <begin position="546"/>
        <end position="565"/>
    </location>
</feature>
<keyword evidence="1" id="KW-0472">Membrane</keyword>
<feature type="transmembrane region" description="Helical" evidence="1">
    <location>
        <begin position="353"/>
        <end position="373"/>
    </location>
</feature>
<accession>A0A2M8GN07</accession>
<sequence length="568" mass="66804">MNKKRLFVIDWLLLLIITIPTFTSLLNNQYFTIHDNQHVVRLYLLDQGIRQGYLYPRWVDWLSFGFGDPLFNFYPPLVYYLGEIFHLLGFSLIWSVKLVFILGFLLAAASMFLLAKEYLGRLAAFLSATVYSYFFYHAINAYVRGALSEFFAMSLVPLVFLFFHRLSKKTNLKNSIMLAVALDLVFLAHQLVALPMIFFLLFYFIYYFLSVKKDQFRFFKFLALGSLLSLGLSAFYWLPMFVERSYTFIDQELGSYKLHYINPYQFWYSPWGFGGSVAGLGDGMTFQLGKIPILLFGISLAGFFIYLFKTKNKKETTNFIFFNFLLFFSLFMTTNYSSFFWDRIKLLWNLQFPWRFSVFTGIFISLVGAYWLFFIDKIFKNKLSFFIPTALVTFVICVTIFKYQQYFRPQTLISVSDKDLTTTDEITWKQSKTVLHFVPKGIKAKKTKSGVYILDIEKKDLPKQIYQLNKGNAKVEILENKFMNKTFKVDVKSLAEFQLNTFHFLGWQAYLDHKKIRINDKNKYKLITVLLPKGKHELKFVFEDTLSRLIGNILSLFSVLILIVLKRK</sequence>
<proteinExistence type="predicted"/>
<evidence type="ECO:0000313" key="3">
    <source>
        <dbReference type="EMBL" id="PJC81926.1"/>
    </source>
</evidence>
<organism evidence="3 4">
    <name type="scientific">Candidatus Roizmanbacteria bacterium CG_4_8_14_3_um_filter_36_10</name>
    <dbReference type="NCBI Taxonomy" id="1974834"/>
    <lineage>
        <taxon>Bacteria</taxon>
        <taxon>Candidatus Roizmaniibacteriota</taxon>
    </lineage>
</organism>
<keyword evidence="1" id="KW-0812">Transmembrane</keyword>